<organism evidence="3 4">
    <name type="scientific">Geodia barretti</name>
    <name type="common">Barrett's horny sponge</name>
    <dbReference type="NCBI Taxonomy" id="519541"/>
    <lineage>
        <taxon>Eukaryota</taxon>
        <taxon>Metazoa</taxon>
        <taxon>Porifera</taxon>
        <taxon>Demospongiae</taxon>
        <taxon>Heteroscleromorpha</taxon>
        <taxon>Tetractinellida</taxon>
        <taxon>Astrophorina</taxon>
        <taxon>Geodiidae</taxon>
        <taxon>Geodia</taxon>
    </lineage>
</organism>
<reference evidence="3" key="1">
    <citation type="submission" date="2023-03" db="EMBL/GenBank/DDBJ databases">
        <authorList>
            <person name="Steffen K."/>
            <person name="Cardenas P."/>
        </authorList>
    </citation>
    <scope>NUCLEOTIDE SEQUENCE</scope>
</reference>
<dbReference type="SMART" id="SM00031">
    <property type="entry name" value="DED"/>
    <property type="match status" value="1"/>
</dbReference>
<evidence type="ECO:0000313" key="4">
    <source>
        <dbReference type="Proteomes" id="UP001174909"/>
    </source>
</evidence>
<dbReference type="AlphaFoldDB" id="A0AA35S2K7"/>
<dbReference type="PANTHER" id="PTHR15077">
    <property type="entry name" value="FAS-ASSOCIATING DEATH DOMAIN-CONTAINING PROTEIN FADD"/>
    <property type="match status" value="1"/>
</dbReference>
<protein>
    <submittedName>
        <fullName evidence="3">FAS-associated death domain protein</fullName>
    </submittedName>
</protein>
<sequence>MVDKPDLRKKLEFRKLLQQVSDGLGAENLKALKNLCYDFIPKTQLDTIDVGLDVFNVLIEQTLIGADNVAFLCELLDEIGRKDLTDKVKTYVERMEAPSELSSQYVQTLDRPILKAIADEVGKEWKMLSRHLNVDEVDIDSISREHHGDLKEAALKALLKWKVTAGDKATPKALKKALVDMKLMAIVHKYFAAA</sequence>
<comment type="caution">
    <text evidence="3">The sequence shown here is derived from an EMBL/GenBank/DDBJ whole genome shotgun (WGS) entry which is preliminary data.</text>
</comment>
<evidence type="ECO:0000313" key="3">
    <source>
        <dbReference type="EMBL" id="CAI8021769.1"/>
    </source>
</evidence>
<dbReference type="Proteomes" id="UP001174909">
    <property type="component" value="Unassembled WGS sequence"/>
</dbReference>
<dbReference type="EMBL" id="CASHTH010001914">
    <property type="protein sequence ID" value="CAI8021769.1"/>
    <property type="molecule type" value="Genomic_DNA"/>
</dbReference>
<dbReference type="PROSITE" id="PS50017">
    <property type="entry name" value="DEATH_DOMAIN"/>
    <property type="match status" value="1"/>
</dbReference>
<dbReference type="InterPro" id="IPR001875">
    <property type="entry name" value="DED_dom"/>
</dbReference>
<evidence type="ECO:0000259" key="1">
    <source>
        <dbReference type="PROSITE" id="PS50017"/>
    </source>
</evidence>
<dbReference type="Pfam" id="PF00531">
    <property type="entry name" value="Death"/>
    <property type="match status" value="1"/>
</dbReference>
<dbReference type="Pfam" id="PF01335">
    <property type="entry name" value="DED"/>
    <property type="match status" value="1"/>
</dbReference>
<proteinExistence type="predicted"/>
<accession>A0AA35S2K7</accession>
<dbReference type="CDD" id="cd00045">
    <property type="entry name" value="DED"/>
    <property type="match status" value="1"/>
</dbReference>
<dbReference type="InterPro" id="IPR011029">
    <property type="entry name" value="DEATH-like_dom_sf"/>
</dbReference>
<name>A0AA35S2K7_GEOBA</name>
<dbReference type="SMART" id="SM00005">
    <property type="entry name" value="DEATH"/>
    <property type="match status" value="1"/>
</dbReference>
<keyword evidence="4" id="KW-1185">Reference proteome</keyword>
<dbReference type="PROSITE" id="PS50168">
    <property type="entry name" value="DED"/>
    <property type="match status" value="1"/>
</dbReference>
<dbReference type="Gene3D" id="1.10.533.10">
    <property type="entry name" value="Death Domain, Fas"/>
    <property type="match status" value="2"/>
</dbReference>
<dbReference type="GO" id="GO:0042981">
    <property type="term" value="P:regulation of apoptotic process"/>
    <property type="evidence" value="ECO:0007669"/>
    <property type="project" value="InterPro"/>
</dbReference>
<evidence type="ECO:0000259" key="2">
    <source>
        <dbReference type="PROSITE" id="PS50168"/>
    </source>
</evidence>
<dbReference type="GO" id="GO:0007165">
    <property type="term" value="P:signal transduction"/>
    <property type="evidence" value="ECO:0007669"/>
    <property type="project" value="InterPro"/>
</dbReference>
<gene>
    <name evidence="3" type="ORF">GBAR_LOCUS12859</name>
</gene>
<dbReference type="CDD" id="cd01670">
    <property type="entry name" value="Death"/>
    <property type="match status" value="1"/>
</dbReference>
<dbReference type="SUPFAM" id="SSF47986">
    <property type="entry name" value="DEATH domain"/>
    <property type="match status" value="1"/>
</dbReference>
<dbReference type="InterPro" id="IPR000488">
    <property type="entry name" value="Death_dom"/>
</dbReference>
<dbReference type="InterPro" id="IPR016729">
    <property type="entry name" value="FADD"/>
</dbReference>
<feature type="domain" description="DED" evidence="2">
    <location>
        <begin position="12"/>
        <end position="90"/>
    </location>
</feature>
<feature type="domain" description="Death" evidence="1">
    <location>
        <begin position="110"/>
        <end position="194"/>
    </location>
</feature>